<keyword evidence="9" id="KW-1185">Reference proteome</keyword>
<keyword evidence="2 5" id="KW-0963">Cytoplasm</keyword>
<reference evidence="8" key="1">
    <citation type="submission" date="2022-12" db="EMBL/GenBank/DDBJ databases">
        <authorList>
            <person name="Brejova B."/>
        </authorList>
    </citation>
    <scope>NUCLEOTIDE SEQUENCE</scope>
</reference>
<dbReference type="InterPro" id="IPR040457">
    <property type="entry name" value="GCP_C"/>
</dbReference>
<feature type="domain" description="Gamma tubulin complex component C-terminal" evidence="6">
    <location>
        <begin position="416"/>
        <end position="712"/>
    </location>
</feature>
<comment type="subcellular location">
    <subcellularLocation>
        <location evidence="5">Cytoplasm</location>
        <location evidence="5">Cytoskeleton</location>
        <location evidence="5">Microtubule organizing center</location>
    </subcellularLocation>
</comment>
<dbReference type="GO" id="GO:0005816">
    <property type="term" value="C:spindle pole body"/>
    <property type="evidence" value="ECO:0007669"/>
    <property type="project" value="UniProtKB-ARBA"/>
</dbReference>
<dbReference type="GO" id="GO:0000930">
    <property type="term" value="C:gamma-tubulin complex"/>
    <property type="evidence" value="ECO:0007669"/>
    <property type="project" value="TreeGrafter"/>
</dbReference>
<dbReference type="AlphaFoldDB" id="A0A9W4X8D3"/>
<proteinExistence type="inferred from homology"/>
<dbReference type="GO" id="GO:0051321">
    <property type="term" value="P:meiotic cell cycle"/>
    <property type="evidence" value="ECO:0007669"/>
    <property type="project" value="TreeGrafter"/>
</dbReference>
<evidence type="ECO:0000256" key="3">
    <source>
        <dbReference type="ARBA" id="ARBA00022701"/>
    </source>
</evidence>
<evidence type="ECO:0000313" key="8">
    <source>
        <dbReference type="EMBL" id="CAI5756119.1"/>
    </source>
</evidence>
<evidence type="ECO:0000259" key="6">
    <source>
        <dbReference type="Pfam" id="PF04130"/>
    </source>
</evidence>
<evidence type="ECO:0000259" key="7">
    <source>
        <dbReference type="Pfam" id="PF17681"/>
    </source>
</evidence>
<dbReference type="PANTHER" id="PTHR19302:SF33">
    <property type="entry name" value="GAMMA-TUBULIN COMPLEX COMPONENT 5"/>
    <property type="match status" value="1"/>
</dbReference>
<dbReference type="EMBL" id="CANTUO010000001">
    <property type="protein sequence ID" value="CAI5756119.1"/>
    <property type="molecule type" value="Genomic_DNA"/>
</dbReference>
<feature type="domain" description="Gamma tubulin complex component protein N-terminal" evidence="7">
    <location>
        <begin position="139"/>
        <end position="405"/>
    </location>
</feature>
<evidence type="ECO:0000256" key="4">
    <source>
        <dbReference type="ARBA" id="ARBA00023212"/>
    </source>
</evidence>
<dbReference type="PANTHER" id="PTHR19302">
    <property type="entry name" value="GAMMA TUBULIN COMPLEX PROTEIN"/>
    <property type="match status" value="1"/>
</dbReference>
<dbReference type="OrthoDB" id="5860513at2759"/>
<name>A0A9W4X8D3_9ASCO</name>
<organism evidence="8 9">
    <name type="scientific">Candida verbasci</name>
    <dbReference type="NCBI Taxonomy" id="1227364"/>
    <lineage>
        <taxon>Eukaryota</taxon>
        <taxon>Fungi</taxon>
        <taxon>Dikarya</taxon>
        <taxon>Ascomycota</taxon>
        <taxon>Saccharomycotina</taxon>
        <taxon>Pichiomycetes</taxon>
        <taxon>Debaryomycetaceae</taxon>
        <taxon>Candida/Lodderomyces clade</taxon>
        <taxon>Candida</taxon>
    </lineage>
</organism>
<dbReference type="GO" id="GO:0000922">
    <property type="term" value="C:spindle pole"/>
    <property type="evidence" value="ECO:0007669"/>
    <property type="project" value="InterPro"/>
</dbReference>
<dbReference type="GO" id="GO:0005874">
    <property type="term" value="C:microtubule"/>
    <property type="evidence" value="ECO:0007669"/>
    <property type="project" value="UniProtKB-KW"/>
</dbReference>
<gene>
    <name evidence="8" type="ORF">CANVERA_P0637</name>
</gene>
<dbReference type="GO" id="GO:0007020">
    <property type="term" value="P:microtubule nucleation"/>
    <property type="evidence" value="ECO:0007669"/>
    <property type="project" value="InterPro"/>
</dbReference>
<keyword evidence="4 5" id="KW-0206">Cytoskeleton</keyword>
<keyword evidence="3 5" id="KW-0493">Microtubule</keyword>
<dbReference type="Pfam" id="PF17681">
    <property type="entry name" value="GCP_N_terminal"/>
    <property type="match status" value="1"/>
</dbReference>
<evidence type="ECO:0000256" key="2">
    <source>
        <dbReference type="ARBA" id="ARBA00022490"/>
    </source>
</evidence>
<evidence type="ECO:0000256" key="5">
    <source>
        <dbReference type="RuleBase" id="RU363050"/>
    </source>
</evidence>
<dbReference type="InterPro" id="IPR007259">
    <property type="entry name" value="GCP"/>
</dbReference>
<dbReference type="Gene3D" id="1.20.120.1900">
    <property type="entry name" value="Gamma-tubulin complex, C-terminal domain"/>
    <property type="match status" value="1"/>
</dbReference>
<dbReference type="GO" id="GO:0051011">
    <property type="term" value="F:microtubule minus-end binding"/>
    <property type="evidence" value="ECO:0007669"/>
    <property type="project" value="TreeGrafter"/>
</dbReference>
<evidence type="ECO:0000256" key="1">
    <source>
        <dbReference type="ARBA" id="ARBA00010337"/>
    </source>
</evidence>
<dbReference type="GO" id="GO:0043015">
    <property type="term" value="F:gamma-tubulin binding"/>
    <property type="evidence" value="ECO:0007669"/>
    <property type="project" value="InterPro"/>
</dbReference>
<dbReference type="InterPro" id="IPR042241">
    <property type="entry name" value="GCP_C_sf"/>
</dbReference>
<dbReference type="GO" id="GO:0000278">
    <property type="term" value="P:mitotic cell cycle"/>
    <property type="evidence" value="ECO:0007669"/>
    <property type="project" value="TreeGrafter"/>
</dbReference>
<dbReference type="Pfam" id="PF04130">
    <property type="entry name" value="GCP_C_terminal"/>
    <property type="match status" value="1"/>
</dbReference>
<dbReference type="InterPro" id="IPR041470">
    <property type="entry name" value="GCP_N"/>
</dbReference>
<dbReference type="GO" id="GO:0031122">
    <property type="term" value="P:cytoplasmic microtubule organization"/>
    <property type="evidence" value="ECO:0007669"/>
    <property type="project" value="TreeGrafter"/>
</dbReference>
<sequence>MNKIQLIKLYISRLIHSLVPQEFGDEYIASLSSEISEKLLNSSSQKFDLSIVVNKIKVQFLNNGFDQEWIEFQNIITELTNFKSIDQICNYLIFLNSLNNPNEDYQYQPTFKVPENATLSQIIQPYYKTLSEETIVLYLPYVLLGSESKLFKFKNNSIIIPNDINNSFSLLLKEIFEIALLYKQLELCIQENKGKFKSSIKSAFISMLEIQINNYVKEINLLFSTSPTNLIQIYSGLYSWLFKLRFLYRCSKKLNLEGFAFISFMHRFTNFDNQISDFAKLIFSEIVKPYYNIMEHWLIKGELTDEGEFFISFDSSQNEFNKIIKFDQNKVLPKFSKEVANKIYQIGKTLIFLNKYCRELRWVNEFNLKYSNIIFNDNKGLISMSDNAIINLVSQQYEEIVSYLTLVIHSKNNSFEHFKNLKKIYFMQYSEFIESIMCKGYDVFNQQASQISPTYLNKILQESISKSSIKNFDDKNRIDSRIINSGANGFGWELFTVEYRIDDLPMSYILFEGQQHLKYLKIFHFLWNLRHLQFLLNQDFILYKQLKNIKQAKVINIIRFKFAKFINELINYLSFEIIEESFETFIIEKLFYNNDLVLNKSFMNLPDTISGFNVNQFTIDQLINLHENYLDNIINTKIFNENIKGKKSNQSFINQIYKLFQIIFTFLNTSKEFHSLGLNYNSLIINNQSSEFEQDLQNIQDEMNKLLTKLDQDIYKLQYGPQLYVLKEDLKLDLELKNLNRMI</sequence>
<comment type="similarity">
    <text evidence="1 5">Belongs to the TUBGCP family.</text>
</comment>
<dbReference type="Proteomes" id="UP001152885">
    <property type="component" value="Unassembled WGS sequence"/>
</dbReference>
<protein>
    <recommendedName>
        <fullName evidence="5">Spindle pole body component</fullName>
    </recommendedName>
</protein>
<accession>A0A9W4X8D3</accession>
<comment type="caution">
    <text evidence="8">The sequence shown here is derived from an EMBL/GenBank/DDBJ whole genome shotgun (WGS) entry which is preliminary data.</text>
</comment>
<evidence type="ECO:0000313" key="9">
    <source>
        <dbReference type="Proteomes" id="UP001152885"/>
    </source>
</evidence>
<dbReference type="GO" id="GO:0051225">
    <property type="term" value="P:spindle assembly"/>
    <property type="evidence" value="ECO:0007669"/>
    <property type="project" value="TreeGrafter"/>
</dbReference>